<dbReference type="GO" id="GO:0004856">
    <property type="term" value="F:D-xylulokinase activity"/>
    <property type="evidence" value="ECO:0007669"/>
    <property type="project" value="UniProtKB-EC"/>
</dbReference>
<evidence type="ECO:0000313" key="7">
    <source>
        <dbReference type="EMBL" id="AEK61595.1"/>
    </source>
</evidence>
<keyword evidence="8" id="KW-1185">Reference proteome</keyword>
<dbReference type="InterPro" id="IPR018483">
    <property type="entry name" value="Carb_kinase_FGGY_CS"/>
</dbReference>
<dbReference type="InterPro" id="IPR043129">
    <property type="entry name" value="ATPase_NBD"/>
</dbReference>
<dbReference type="PROSITE" id="PS00445">
    <property type="entry name" value="FGGY_KINASES_2"/>
    <property type="match status" value="1"/>
</dbReference>
<dbReference type="PANTHER" id="PTHR43095:SF5">
    <property type="entry name" value="XYLULOSE KINASE"/>
    <property type="match status" value="1"/>
</dbReference>
<dbReference type="InterPro" id="IPR018484">
    <property type="entry name" value="FGGY_N"/>
</dbReference>
<reference evidence="7 8" key="1">
    <citation type="journal article" date="2004" name="Environ. Microbiol.">
        <title>Phylogeny-function analysis of (meta)genomic libraries: screening for expression of ribosomal RNA genes by large-insert library fluorescent in situ hybridization (LIL-FISH).</title>
        <authorList>
            <person name="Leveau J.H."/>
            <person name="Gerards S."/>
            <person name="de Boer W."/>
            <person name="van Veen J.A."/>
        </authorList>
    </citation>
    <scope>NUCLEOTIDE SEQUENCE [LARGE SCALE GENOMIC DNA]</scope>
    <source>
        <strain evidence="7 8">Ter331</strain>
    </source>
</reference>
<dbReference type="PIRSF" id="PIRSF000538">
    <property type="entry name" value="GlpK"/>
    <property type="match status" value="1"/>
</dbReference>
<dbReference type="Proteomes" id="UP000008392">
    <property type="component" value="Chromosome"/>
</dbReference>
<evidence type="ECO:0000256" key="1">
    <source>
        <dbReference type="ARBA" id="ARBA00009156"/>
    </source>
</evidence>
<evidence type="ECO:0000256" key="2">
    <source>
        <dbReference type="ARBA" id="ARBA00022679"/>
    </source>
</evidence>
<comment type="similarity">
    <text evidence="1 4">Belongs to the FGGY kinase family.</text>
</comment>
<name>G0ABM9_COLFT</name>
<evidence type="ECO:0000259" key="6">
    <source>
        <dbReference type="Pfam" id="PF02782"/>
    </source>
</evidence>
<keyword evidence="3 4" id="KW-0418">Kinase</keyword>
<organism evidence="7 8">
    <name type="scientific">Collimonas fungivorans (strain Ter331)</name>
    <dbReference type="NCBI Taxonomy" id="1005048"/>
    <lineage>
        <taxon>Bacteria</taxon>
        <taxon>Pseudomonadati</taxon>
        <taxon>Pseudomonadota</taxon>
        <taxon>Betaproteobacteria</taxon>
        <taxon>Burkholderiales</taxon>
        <taxon>Oxalobacteraceae</taxon>
        <taxon>Collimonas</taxon>
    </lineage>
</organism>
<reference evidence="7 8" key="2">
    <citation type="journal article" date="2006" name="J. Microbiol. Methods">
        <title>Genomic flank-sequencing of plasposon insertion sites for rapid identification of functional genes.</title>
        <authorList>
            <person name="Leveau J.H."/>
            <person name="Gerards S."/>
            <person name="Fritsche K."/>
            <person name="Zondag G."/>
            <person name="van Veen J.A."/>
        </authorList>
    </citation>
    <scope>NUCLEOTIDE SEQUENCE [LARGE SCALE GENOMIC DNA]</scope>
    <source>
        <strain evidence="7 8">Ter331</strain>
    </source>
</reference>
<gene>
    <name evidence="7" type="primary">xylB2</name>
    <name evidence="7" type="ordered locus">CFU_1763</name>
</gene>
<dbReference type="Gene3D" id="3.30.420.40">
    <property type="match status" value="2"/>
</dbReference>
<dbReference type="CDD" id="cd07804">
    <property type="entry name" value="ASKHA_NBD_FGGY_RrXK-like"/>
    <property type="match status" value="1"/>
</dbReference>
<keyword evidence="2 4" id="KW-0808">Transferase</keyword>
<dbReference type="AlphaFoldDB" id="G0ABM9"/>
<reference evidence="7 8" key="3">
    <citation type="journal article" date="2008" name="FEMS Microbiol. Ecol.">
        <title>Identification and characterization of genes underlying chitinolysis in Collimonas fungivorans Ter331.</title>
        <authorList>
            <person name="Fritsche K."/>
            <person name="de Boer W."/>
            <person name="Gerards S."/>
            <person name="van den Berg M."/>
            <person name="van Veen J.A."/>
            <person name="Leveau J.H."/>
        </authorList>
    </citation>
    <scope>NUCLEOTIDE SEQUENCE [LARGE SCALE GENOMIC DNA]</scope>
    <source>
        <strain evidence="7 8">Ter331</strain>
    </source>
</reference>
<dbReference type="Pfam" id="PF00370">
    <property type="entry name" value="FGGY_N"/>
    <property type="match status" value="1"/>
</dbReference>
<reference evidence="7 8" key="4">
    <citation type="journal article" date="2010" name="Environ. Microbiol.">
        <title>The bacterial genus Collimonas: mycophagy, weathering and other adaptive solutions to life in oligotrophic soil environments.</title>
        <authorList>
            <person name="Leveau J.H."/>
            <person name="Uroz S."/>
            <person name="de Boer W."/>
        </authorList>
    </citation>
    <scope>NUCLEOTIDE SEQUENCE [LARGE SCALE GENOMIC DNA]</scope>
    <source>
        <strain evidence="7 8">Ter331</strain>
    </source>
</reference>
<accession>G0ABM9</accession>
<dbReference type="KEGG" id="cfu:CFU_1763"/>
<dbReference type="HOGENOM" id="CLU_009281_3_3_4"/>
<dbReference type="EMBL" id="CP002745">
    <property type="protein sequence ID" value="AEK61595.1"/>
    <property type="molecule type" value="Genomic_DNA"/>
</dbReference>
<feature type="domain" description="Carbohydrate kinase FGGY C-terminal" evidence="6">
    <location>
        <begin position="289"/>
        <end position="484"/>
    </location>
</feature>
<dbReference type="STRING" id="1005048.CFU_1763"/>
<dbReference type="InterPro" id="IPR000577">
    <property type="entry name" value="Carb_kinase_FGGY"/>
</dbReference>
<sequence length="538" mass="58783">MICRHRSSCCASRLLITHQETEPAMKYVIGVDIGTQSSKALLVDANGRIVAQHSRSYQVDTPRPLWAEQWPQVWFDAVRACIGECVRQAQAAPGFDPAQVAAICISSLYGGSGIPVDAEMQPLHPCLIWMDRRANDEVAWIRKTLDVDRLRTLTGNGIDSYYGYTKMLWIKNQRPEIWEKTRYFLPPNSYINYLLTGELAVDHSSAGNIGGVYDIVGRNWCPETMAMLGIPLQMMPSRLLQSSDAVGGLLPQWAQEFGLPAGIPLMAGGVDAAVATLAAGAVKEGNHVAMIGTSMCWGYLNQNTDASHGLISMPHVFNGLQDNYIFGGAITAGASVSWFREQFCQAEIAEAKQQQVDPHHLLEVRAAAIAPGCDGVLFLPYLMGERSPVWDAGASGAFVGLSLYHSRAHMYRAVLEGVSFALKHNMDAGAKGALFLDERLVVVGGASHSDLWMQIIADITGYAVYTIKENVEAALGAALLAAYGAGLVSREDVKQGWVSLEQRASPDAARHRMYAARFEVYRELYPALKPIMHKLQTA</sequence>
<dbReference type="Pfam" id="PF02782">
    <property type="entry name" value="FGGY_C"/>
    <property type="match status" value="1"/>
</dbReference>
<dbReference type="InterPro" id="IPR018485">
    <property type="entry name" value="FGGY_C"/>
</dbReference>
<dbReference type="InterPro" id="IPR050406">
    <property type="entry name" value="FGGY_Carb_Kinase"/>
</dbReference>
<feature type="domain" description="Carbohydrate kinase FGGY N-terminal" evidence="5">
    <location>
        <begin position="27"/>
        <end position="277"/>
    </location>
</feature>
<proteinExistence type="inferred from homology"/>
<dbReference type="eggNOG" id="COG1070">
    <property type="taxonomic scope" value="Bacteria"/>
</dbReference>
<reference evidence="8" key="6">
    <citation type="submission" date="2011-05" db="EMBL/GenBank/DDBJ databases">
        <title>Complete sequence of Collimonas fungivorans Ter331.</title>
        <authorList>
            <person name="Leveau J.H."/>
        </authorList>
    </citation>
    <scope>NUCLEOTIDE SEQUENCE [LARGE SCALE GENOMIC DNA]</scope>
    <source>
        <strain evidence="8">Ter331</strain>
    </source>
</reference>
<evidence type="ECO:0000313" key="8">
    <source>
        <dbReference type="Proteomes" id="UP000008392"/>
    </source>
</evidence>
<dbReference type="EC" id="2.7.1.17" evidence="7"/>
<evidence type="ECO:0000256" key="4">
    <source>
        <dbReference type="RuleBase" id="RU003733"/>
    </source>
</evidence>
<protein>
    <submittedName>
        <fullName evidence="7">Xylulose kinase</fullName>
        <ecNumber evidence="7">2.7.1.17</ecNumber>
    </submittedName>
</protein>
<evidence type="ECO:0000259" key="5">
    <source>
        <dbReference type="Pfam" id="PF00370"/>
    </source>
</evidence>
<dbReference type="SUPFAM" id="SSF53067">
    <property type="entry name" value="Actin-like ATPase domain"/>
    <property type="match status" value="2"/>
</dbReference>
<dbReference type="PANTHER" id="PTHR43095">
    <property type="entry name" value="SUGAR KINASE"/>
    <property type="match status" value="1"/>
</dbReference>
<evidence type="ECO:0000256" key="3">
    <source>
        <dbReference type="ARBA" id="ARBA00022777"/>
    </source>
</evidence>
<reference evidence="7 8" key="5">
    <citation type="journal article" date="2011" name="ISME J.">
        <title>Dual transcriptional profiling of a bacterial/fungal confrontation: Collimonas fungivorans versus Aspergillus niger.</title>
        <authorList>
            <person name="Mela F."/>
            <person name="Fritsche K."/>
            <person name="de Boer W."/>
            <person name="van Veen J.A."/>
            <person name="de Graaff L.H."/>
            <person name="van den Berg M."/>
            <person name="Leveau J.H."/>
        </authorList>
    </citation>
    <scope>NUCLEOTIDE SEQUENCE [LARGE SCALE GENOMIC DNA]</scope>
    <source>
        <strain evidence="7 8">Ter331</strain>
    </source>
</reference>